<gene>
    <name evidence="3" type="ORF">PGQ11_015705</name>
</gene>
<keyword evidence="1" id="KW-0479">Metal-binding</keyword>
<name>A0ABR2HN41_9PEZI</name>
<feature type="domain" description="C2H2-type" evidence="2">
    <location>
        <begin position="46"/>
        <end position="70"/>
    </location>
</feature>
<protein>
    <recommendedName>
        <fullName evidence="2">C2H2-type domain-containing protein</fullName>
    </recommendedName>
</protein>
<comment type="caution">
    <text evidence="3">The sequence shown here is derived from an EMBL/GenBank/DDBJ whole genome shotgun (WGS) entry which is preliminary data.</text>
</comment>
<evidence type="ECO:0000313" key="4">
    <source>
        <dbReference type="Proteomes" id="UP001390339"/>
    </source>
</evidence>
<keyword evidence="4" id="KW-1185">Reference proteome</keyword>
<evidence type="ECO:0000256" key="1">
    <source>
        <dbReference type="PROSITE-ProRule" id="PRU00042"/>
    </source>
</evidence>
<dbReference type="InterPro" id="IPR013087">
    <property type="entry name" value="Znf_C2H2_type"/>
</dbReference>
<evidence type="ECO:0000259" key="2">
    <source>
        <dbReference type="PROSITE" id="PS50157"/>
    </source>
</evidence>
<reference evidence="3 4" key="1">
    <citation type="journal article" date="2024" name="IMA Fungus">
        <title>Apiospora arundinis, a panoply of carbohydrate-active enzymes and secondary metabolites.</title>
        <authorList>
            <person name="Sorensen T."/>
            <person name="Petersen C."/>
            <person name="Muurmann A.T."/>
            <person name="Christiansen J.V."/>
            <person name="Brundto M.L."/>
            <person name="Overgaard C.K."/>
            <person name="Boysen A.T."/>
            <person name="Wollenberg R.D."/>
            <person name="Larsen T.O."/>
            <person name="Sorensen J.L."/>
            <person name="Nielsen K.L."/>
            <person name="Sondergaard T.E."/>
        </authorList>
    </citation>
    <scope>NUCLEOTIDE SEQUENCE [LARGE SCALE GENOMIC DNA]</scope>
    <source>
        <strain evidence="3 4">AAU 773</strain>
    </source>
</reference>
<keyword evidence="1" id="KW-0862">Zinc</keyword>
<keyword evidence="1" id="KW-0863">Zinc-finger</keyword>
<dbReference type="PROSITE" id="PS50157">
    <property type="entry name" value="ZINC_FINGER_C2H2_2"/>
    <property type="match status" value="1"/>
</dbReference>
<dbReference type="Gene3D" id="3.30.160.60">
    <property type="entry name" value="Classic Zinc Finger"/>
    <property type="match status" value="1"/>
</dbReference>
<organism evidence="3 4">
    <name type="scientific">Apiospora arundinis</name>
    <dbReference type="NCBI Taxonomy" id="335852"/>
    <lineage>
        <taxon>Eukaryota</taxon>
        <taxon>Fungi</taxon>
        <taxon>Dikarya</taxon>
        <taxon>Ascomycota</taxon>
        <taxon>Pezizomycotina</taxon>
        <taxon>Sordariomycetes</taxon>
        <taxon>Xylariomycetidae</taxon>
        <taxon>Amphisphaeriales</taxon>
        <taxon>Apiosporaceae</taxon>
        <taxon>Apiospora</taxon>
    </lineage>
</organism>
<dbReference type="SMART" id="SM00355">
    <property type="entry name" value="ZnF_C2H2"/>
    <property type="match status" value="1"/>
</dbReference>
<accession>A0ABR2HN41</accession>
<dbReference type="Proteomes" id="UP001390339">
    <property type="component" value="Unassembled WGS sequence"/>
</dbReference>
<evidence type="ECO:0000313" key="3">
    <source>
        <dbReference type="EMBL" id="KAK8849225.1"/>
    </source>
</evidence>
<proteinExistence type="predicted"/>
<dbReference type="EMBL" id="JAPCWZ010000010">
    <property type="protein sequence ID" value="KAK8849225.1"/>
    <property type="molecule type" value="Genomic_DNA"/>
</dbReference>
<sequence>MGISGGPDATPTYPDSDFDYEKMRFLESTELLAPVTDLEKRQDSCYRCPWVSCGKSKRTARNLKKHYRNHVKPVYCPFKWCRDQIQTKGWAAEQRDMRRHVWNFHEEWAALTGIKKVEEKS</sequence>